<name>A0ABR8GR61_9CYAN</name>
<accession>A0ABR8GR61</accession>
<proteinExistence type="predicted"/>
<protein>
    <submittedName>
        <fullName evidence="1">Uncharacterized protein</fullName>
    </submittedName>
</protein>
<evidence type="ECO:0000313" key="1">
    <source>
        <dbReference type="EMBL" id="MBD2605944.1"/>
    </source>
</evidence>
<comment type="caution">
    <text evidence="1">The sequence shown here is derived from an EMBL/GenBank/DDBJ whole genome shotgun (WGS) entry which is preliminary data.</text>
</comment>
<evidence type="ECO:0000313" key="2">
    <source>
        <dbReference type="Proteomes" id="UP000660380"/>
    </source>
</evidence>
<reference evidence="1 2" key="1">
    <citation type="journal article" date="2020" name="ISME J.">
        <title>Comparative genomics reveals insights into cyanobacterial evolution and habitat adaptation.</title>
        <authorList>
            <person name="Chen M.Y."/>
            <person name="Teng W.K."/>
            <person name="Zhao L."/>
            <person name="Hu C.X."/>
            <person name="Zhou Y.K."/>
            <person name="Han B.P."/>
            <person name="Song L.R."/>
            <person name="Shu W.S."/>
        </authorList>
    </citation>
    <scope>NUCLEOTIDE SEQUENCE [LARGE SCALE GENOMIC DNA]</scope>
    <source>
        <strain evidence="1 2">FACHB-248</strain>
    </source>
</reference>
<keyword evidence="2" id="KW-1185">Reference proteome</keyword>
<dbReference type="Proteomes" id="UP000660380">
    <property type="component" value="Unassembled WGS sequence"/>
</dbReference>
<dbReference type="RefSeq" id="WP_038295739.1">
    <property type="nucleotide sequence ID" value="NZ_JACJTA010000031.1"/>
</dbReference>
<sequence length="68" mass="7837">MSNQKLPLLTREQSMRGLMPEELMSEGYMEADDFYDPVQDEDDEKDPTIVELIRNGIPDVEIGEGEEF</sequence>
<dbReference type="EMBL" id="JACJTA010000031">
    <property type="protein sequence ID" value="MBD2605944.1"/>
    <property type="molecule type" value="Genomic_DNA"/>
</dbReference>
<gene>
    <name evidence="1" type="ORF">H6G81_15800</name>
</gene>
<organism evidence="1 2">
    <name type="scientific">Scytonema hofmannii FACHB-248</name>
    <dbReference type="NCBI Taxonomy" id="1842502"/>
    <lineage>
        <taxon>Bacteria</taxon>
        <taxon>Bacillati</taxon>
        <taxon>Cyanobacteriota</taxon>
        <taxon>Cyanophyceae</taxon>
        <taxon>Nostocales</taxon>
        <taxon>Scytonemataceae</taxon>
        <taxon>Scytonema</taxon>
    </lineage>
</organism>